<evidence type="ECO:0000259" key="3">
    <source>
        <dbReference type="Pfam" id="PF01467"/>
    </source>
</evidence>
<dbReference type="Pfam" id="PF01467">
    <property type="entry name" value="CTP_transf_like"/>
    <property type="match status" value="1"/>
</dbReference>
<evidence type="ECO:0000313" key="4">
    <source>
        <dbReference type="EMBL" id="OGE83958.1"/>
    </source>
</evidence>
<evidence type="ECO:0000313" key="5">
    <source>
        <dbReference type="Proteomes" id="UP000176339"/>
    </source>
</evidence>
<evidence type="ECO:0000256" key="2">
    <source>
        <dbReference type="ARBA" id="ARBA00022695"/>
    </source>
</evidence>
<dbReference type="PANTHER" id="PTHR43793">
    <property type="entry name" value="FAD SYNTHASE"/>
    <property type="match status" value="1"/>
</dbReference>
<dbReference type="InterPro" id="IPR004821">
    <property type="entry name" value="Cyt_trans-like"/>
</dbReference>
<dbReference type="InterPro" id="IPR050385">
    <property type="entry name" value="Archaeal_FAD_synthase"/>
</dbReference>
<dbReference type="Gene3D" id="3.40.50.620">
    <property type="entry name" value="HUPs"/>
    <property type="match status" value="1"/>
</dbReference>
<accession>A0A1F5P263</accession>
<dbReference type="Proteomes" id="UP000176339">
    <property type="component" value="Unassembled WGS sequence"/>
</dbReference>
<sequence length="133" mass="15226">MKRVMVFGTFDILHPGHLYFLRAAKKLGDYLIVSLARDVNVRKIKGRKALNSEKDRKQLIESVKYINQAVLGSKHDYIKHIVSQKPDIIALGYDQQAFTKNLKNRLAAAGLRVKVVRLKPYRSSQYKSSKILS</sequence>
<organism evidence="4 5">
    <name type="scientific">Candidatus Doudnabacteria bacterium RIFCSPHIGHO2_01_FULL_49_9</name>
    <dbReference type="NCBI Taxonomy" id="1817827"/>
    <lineage>
        <taxon>Bacteria</taxon>
        <taxon>Candidatus Doudnaibacteriota</taxon>
    </lineage>
</organism>
<reference evidence="4 5" key="1">
    <citation type="journal article" date="2016" name="Nat. Commun.">
        <title>Thousands of microbial genomes shed light on interconnected biogeochemical processes in an aquifer system.</title>
        <authorList>
            <person name="Anantharaman K."/>
            <person name="Brown C.T."/>
            <person name="Hug L.A."/>
            <person name="Sharon I."/>
            <person name="Castelle C.J."/>
            <person name="Probst A.J."/>
            <person name="Thomas B.C."/>
            <person name="Singh A."/>
            <person name="Wilkins M.J."/>
            <person name="Karaoz U."/>
            <person name="Brodie E.L."/>
            <person name="Williams K.H."/>
            <person name="Hubbard S.S."/>
            <person name="Banfield J.F."/>
        </authorList>
    </citation>
    <scope>NUCLEOTIDE SEQUENCE [LARGE SCALE GENOMIC DNA]</scope>
</reference>
<evidence type="ECO:0000256" key="1">
    <source>
        <dbReference type="ARBA" id="ARBA00022679"/>
    </source>
</evidence>
<proteinExistence type="predicted"/>
<dbReference type="AlphaFoldDB" id="A0A1F5P263"/>
<protein>
    <recommendedName>
        <fullName evidence="3">Cytidyltransferase-like domain-containing protein</fullName>
    </recommendedName>
</protein>
<dbReference type="PANTHER" id="PTHR43793:SF1">
    <property type="entry name" value="FAD SYNTHASE"/>
    <property type="match status" value="1"/>
</dbReference>
<keyword evidence="1" id="KW-0808">Transferase</keyword>
<dbReference type="InterPro" id="IPR014729">
    <property type="entry name" value="Rossmann-like_a/b/a_fold"/>
</dbReference>
<keyword evidence="2" id="KW-0548">Nucleotidyltransferase</keyword>
<feature type="domain" description="Cytidyltransferase-like" evidence="3">
    <location>
        <begin position="6"/>
        <end position="131"/>
    </location>
</feature>
<dbReference type="EMBL" id="MFEN01000032">
    <property type="protein sequence ID" value="OGE83958.1"/>
    <property type="molecule type" value="Genomic_DNA"/>
</dbReference>
<dbReference type="SUPFAM" id="SSF52374">
    <property type="entry name" value="Nucleotidylyl transferase"/>
    <property type="match status" value="1"/>
</dbReference>
<gene>
    <name evidence="4" type="ORF">A2846_00195</name>
</gene>
<comment type="caution">
    <text evidence="4">The sequence shown here is derived from an EMBL/GenBank/DDBJ whole genome shotgun (WGS) entry which is preliminary data.</text>
</comment>
<name>A0A1F5P263_9BACT</name>
<dbReference type="NCBIfam" id="TIGR00125">
    <property type="entry name" value="cyt_tran_rel"/>
    <property type="match status" value="1"/>
</dbReference>
<dbReference type="GO" id="GO:0016779">
    <property type="term" value="F:nucleotidyltransferase activity"/>
    <property type="evidence" value="ECO:0007669"/>
    <property type="project" value="UniProtKB-KW"/>
</dbReference>